<dbReference type="PROSITE" id="PS50943">
    <property type="entry name" value="HTH_CROC1"/>
    <property type="match status" value="1"/>
</dbReference>
<dbReference type="Pfam" id="PF01381">
    <property type="entry name" value="HTH_3"/>
    <property type="match status" value="1"/>
</dbReference>
<dbReference type="PANTHER" id="PTHR36924">
    <property type="entry name" value="ANTITOXIN HIGA-1"/>
    <property type="match status" value="1"/>
</dbReference>
<evidence type="ECO:0000313" key="3">
    <source>
        <dbReference type="EMBL" id="GGB19550.1"/>
    </source>
</evidence>
<sequence>MLKRALPPSHPGIVLRELFMNERNLTITELAKGLGMTRANVSAVVNGRAGISPEMAVKLSAAFGNSATFWTNLQTNYELWHAEKKVKRSAIRHFKLPRSRQSAHA</sequence>
<dbReference type="SMART" id="SM00530">
    <property type="entry name" value="HTH_XRE"/>
    <property type="match status" value="1"/>
</dbReference>
<evidence type="ECO:0000259" key="2">
    <source>
        <dbReference type="PROSITE" id="PS50943"/>
    </source>
</evidence>
<gene>
    <name evidence="3" type="ORF">GCM10011511_49090</name>
</gene>
<dbReference type="GO" id="GO:0003677">
    <property type="term" value="F:DNA binding"/>
    <property type="evidence" value="ECO:0007669"/>
    <property type="project" value="UniProtKB-KW"/>
</dbReference>
<dbReference type="EMBL" id="BMJC01000005">
    <property type="protein sequence ID" value="GGB19550.1"/>
    <property type="molecule type" value="Genomic_DNA"/>
</dbReference>
<organism evidence="3 4">
    <name type="scientific">Puia dinghuensis</name>
    <dbReference type="NCBI Taxonomy" id="1792502"/>
    <lineage>
        <taxon>Bacteria</taxon>
        <taxon>Pseudomonadati</taxon>
        <taxon>Bacteroidota</taxon>
        <taxon>Chitinophagia</taxon>
        <taxon>Chitinophagales</taxon>
        <taxon>Chitinophagaceae</taxon>
        <taxon>Puia</taxon>
    </lineage>
</organism>
<protein>
    <submittedName>
        <fullName evidence="3">Transcriptional regulator</fullName>
    </submittedName>
</protein>
<proteinExistence type="predicted"/>
<name>A0A8J2UHN6_9BACT</name>
<dbReference type="InterPro" id="IPR001387">
    <property type="entry name" value="Cro/C1-type_HTH"/>
</dbReference>
<evidence type="ECO:0000256" key="1">
    <source>
        <dbReference type="ARBA" id="ARBA00023125"/>
    </source>
</evidence>
<keyword evidence="1" id="KW-0238">DNA-binding</keyword>
<dbReference type="AlphaFoldDB" id="A0A8J2UHN6"/>
<dbReference type="CDD" id="cd00093">
    <property type="entry name" value="HTH_XRE"/>
    <property type="match status" value="1"/>
</dbReference>
<keyword evidence="4" id="KW-1185">Reference proteome</keyword>
<dbReference type="PANTHER" id="PTHR36924:SF1">
    <property type="entry name" value="ANTITOXIN HIGA-1"/>
    <property type="match status" value="1"/>
</dbReference>
<dbReference type="SUPFAM" id="SSF47413">
    <property type="entry name" value="lambda repressor-like DNA-binding domains"/>
    <property type="match status" value="1"/>
</dbReference>
<dbReference type="NCBIfam" id="TIGR02607">
    <property type="entry name" value="antidote_HigA"/>
    <property type="match status" value="1"/>
</dbReference>
<reference evidence="3" key="1">
    <citation type="journal article" date="2014" name="Int. J. Syst. Evol. Microbiol.">
        <title>Complete genome sequence of Corynebacterium casei LMG S-19264T (=DSM 44701T), isolated from a smear-ripened cheese.</title>
        <authorList>
            <consortium name="US DOE Joint Genome Institute (JGI-PGF)"/>
            <person name="Walter F."/>
            <person name="Albersmeier A."/>
            <person name="Kalinowski J."/>
            <person name="Ruckert C."/>
        </authorList>
    </citation>
    <scope>NUCLEOTIDE SEQUENCE</scope>
    <source>
        <strain evidence="3">CGMCC 1.15448</strain>
    </source>
</reference>
<accession>A0A8J2UHN6</accession>
<comment type="caution">
    <text evidence="3">The sequence shown here is derived from an EMBL/GenBank/DDBJ whole genome shotgun (WGS) entry which is preliminary data.</text>
</comment>
<dbReference type="InterPro" id="IPR010982">
    <property type="entry name" value="Lambda_DNA-bd_dom_sf"/>
</dbReference>
<reference evidence="3" key="2">
    <citation type="submission" date="2020-09" db="EMBL/GenBank/DDBJ databases">
        <authorList>
            <person name="Sun Q."/>
            <person name="Zhou Y."/>
        </authorList>
    </citation>
    <scope>NUCLEOTIDE SEQUENCE</scope>
    <source>
        <strain evidence="3">CGMCC 1.15448</strain>
    </source>
</reference>
<evidence type="ECO:0000313" key="4">
    <source>
        <dbReference type="Proteomes" id="UP000607559"/>
    </source>
</evidence>
<dbReference type="Gene3D" id="1.10.260.40">
    <property type="entry name" value="lambda repressor-like DNA-binding domains"/>
    <property type="match status" value="1"/>
</dbReference>
<dbReference type="RefSeq" id="WP_188936752.1">
    <property type="nucleotide sequence ID" value="NZ_BMJC01000005.1"/>
</dbReference>
<dbReference type="Proteomes" id="UP000607559">
    <property type="component" value="Unassembled WGS sequence"/>
</dbReference>
<feature type="domain" description="HTH cro/C1-type" evidence="2">
    <location>
        <begin position="21"/>
        <end position="70"/>
    </location>
</feature>
<dbReference type="InterPro" id="IPR013430">
    <property type="entry name" value="Toxin_antidote_HigA"/>
</dbReference>